<dbReference type="SMART" id="SM00457">
    <property type="entry name" value="MACPF"/>
    <property type="match status" value="1"/>
</dbReference>
<keyword evidence="20" id="KW-1053">Target membrane</keyword>
<keyword evidence="14" id="KW-0180">Complement pathway</keyword>
<dbReference type="SMART" id="SM00192">
    <property type="entry name" value="LDLa"/>
    <property type="match status" value="1"/>
</dbReference>
<dbReference type="InterPro" id="IPR020863">
    <property type="entry name" value="MACPF_CS"/>
</dbReference>
<evidence type="ECO:0000256" key="10">
    <source>
        <dbReference type="ARBA" id="ARBA00022729"/>
    </source>
</evidence>
<comment type="subcellular location">
    <subcellularLocation>
        <location evidence="2">Secreted</location>
    </subcellularLocation>
    <subcellularLocation>
        <location evidence="1">Target cell membrane</location>
        <topology evidence="1">Multi-pass membrane protein</topology>
    </subcellularLocation>
</comment>
<keyword evidence="19" id="KW-0325">Glycoprotein</keyword>
<dbReference type="PROSITE" id="PS50068">
    <property type="entry name" value="LDLRA_2"/>
    <property type="match status" value="1"/>
</dbReference>
<comment type="similarity">
    <text evidence="3">Belongs to the complement C6/C7/C8/C9 family.</text>
</comment>
<keyword evidence="7" id="KW-1052">Target cell membrane</keyword>
<dbReference type="Pfam" id="PF00057">
    <property type="entry name" value="Ldl_recept_a"/>
    <property type="match status" value="1"/>
</dbReference>
<dbReference type="SUPFAM" id="SSF57424">
    <property type="entry name" value="LDL receptor-like module"/>
    <property type="match status" value="1"/>
</dbReference>
<dbReference type="Pfam" id="PF00090">
    <property type="entry name" value="TSP_1"/>
    <property type="match status" value="1"/>
</dbReference>
<feature type="signal peptide" evidence="22">
    <location>
        <begin position="1"/>
        <end position="25"/>
    </location>
</feature>
<evidence type="ECO:0000259" key="23">
    <source>
        <dbReference type="PROSITE" id="PS51412"/>
    </source>
</evidence>
<evidence type="ECO:0000256" key="9">
    <source>
        <dbReference type="ARBA" id="ARBA00022692"/>
    </source>
</evidence>
<dbReference type="Gene3D" id="2.10.25.10">
    <property type="entry name" value="Laminin"/>
    <property type="match status" value="1"/>
</dbReference>
<dbReference type="CDD" id="cd00112">
    <property type="entry name" value="LDLa"/>
    <property type="match status" value="1"/>
</dbReference>
<dbReference type="InterPro" id="IPR000884">
    <property type="entry name" value="TSP1_rpt"/>
</dbReference>
<feature type="domain" description="MACPF" evidence="23">
    <location>
        <begin position="149"/>
        <end position="511"/>
    </location>
</feature>
<dbReference type="InterPro" id="IPR048831">
    <property type="entry name" value="C8A_B_C6_EGF-like"/>
</dbReference>
<dbReference type="Proteomes" id="UP000327468">
    <property type="component" value="Chromosome 4"/>
</dbReference>
<dbReference type="PROSITE" id="PS00022">
    <property type="entry name" value="EGF_1"/>
    <property type="match status" value="1"/>
</dbReference>
<dbReference type="GO" id="GO:0005579">
    <property type="term" value="C:membrane attack complex"/>
    <property type="evidence" value="ECO:0007669"/>
    <property type="project" value="UniProtKB-KW"/>
</dbReference>
<dbReference type="PROSITE" id="PS50092">
    <property type="entry name" value="TSP1"/>
    <property type="match status" value="2"/>
</dbReference>
<dbReference type="PANTHER" id="PTHR45742">
    <property type="entry name" value="COMPLEMENT COMPONENT C6"/>
    <property type="match status" value="1"/>
</dbReference>
<dbReference type="InterPro" id="IPR023415">
    <property type="entry name" value="LDLR_class-A_CS"/>
</dbReference>
<keyword evidence="12" id="KW-0204">Cytolysis</keyword>
<comment type="caution">
    <text evidence="21">Lacks conserved residue(s) required for the propagation of feature annotation.</text>
</comment>
<dbReference type="PROSITE" id="PS00279">
    <property type="entry name" value="MACPF_1"/>
    <property type="match status" value="1"/>
</dbReference>
<keyword evidence="16" id="KW-0472">Membrane</keyword>
<comment type="caution">
    <text evidence="24">The sequence shown here is derived from an EMBL/GenBank/DDBJ whole genome shotgun (WGS) entry which is preliminary data.</text>
</comment>
<evidence type="ECO:0000256" key="1">
    <source>
        <dbReference type="ARBA" id="ARBA00004276"/>
    </source>
</evidence>
<evidence type="ECO:0000256" key="21">
    <source>
        <dbReference type="PROSITE-ProRule" id="PRU00124"/>
    </source>
</evidence>
<evidence type="ECO:0000256" key="13">
    <source>
        <dbReference type="ARBA" id="ARBA00022859"/>
    </source>
</evidence>
<keyword evidence="13" id="KW-0391">Immunity</keyword>
<dbReference type="PROSITE" id="PS51412">
    <property type="entry name" value="MACPF_2"/>
    <property type="match status" value="1"/>
</dbReference>
<dbReference type="Pfam" id="PF21195">
    <property type="entry name" value="EGF_C8A_B_C6"/>
    <property type="match status" value="1"/>
</dbReference>
<keyword evidence="9" id="KW-0812">Transmembrane</keyword>
<keyword evidence="5" id="KW-0964">Secreted</keyword>
<keyword evidence="15" id="KW-0473">Membrane attack complex</keyword>
<feature type="chain" id="PRO_5024322170" description="MACPF domain-containing protein" evidence="22">
    <location>
        <begin position="26"/>
        <end position="597"/>
    </location>
</feature>
<dbReference type="InterPro" id="IPR020864">
    <property type="entry name" value="MACPF"/>
</dbReference>
<dbReference type="GO" id="GO:0006958">
    <property type="term" value="P:complement activation, classical pathway"/>
    <property type="evidence" value="ECO:0007669"/>
    <property type="project" value="UniProtKB-KW"/>
</dbReference>
<evidence type="ECO:0000256" key="20">
    <source>
        <dbReference type="ARBA" id="ARBA00023298"/>
    </source>
</evidence>
<keyword evidence="17 21" id="KW-1015">Disulfide bond</keyword>
<evidence type="ECO:0000256" key="8">
    <source>
        <dbReference type="ARBA" id="ARBA00022588"/>
    </source>
</evidence>
<dbReference type="InterPro" id="IPR002172">
    <property type="entry name" value="LDrepeatLR_classA_rpt"/>
</dbReference>
<keyword evidence="25" id="KW-1185">Reference proteome</keyword>
<protein>
    <recommendedName>
        <fullName evidence="23">MACPF domain-containing protein</fullName>
    </recommendedName>
</protein>
<organism evidence="24 25">
    <name type="scientific">Pangasianodon hypophthalmus</name>
    <name type="common">Striped catfish</name>
    <name type="synonym">Helicophagus hypophthalmus</name>
    <dbReference type="NCBI Taxonomy" id="310915"/>
    <lineage>
        <taxon>Eukaryota</taxon>
        <taxon>Metazoa</taxon>
        <taxon>Chordata</taxon>
        <taxon>Craniata</taxon>
        <taxon>Vertebrata</taxon>
        <taxon>Euteleostomi</taxon>
        <taxon>Actinopterygii</taxon>
        <taxon>Neopterygii</taxon>
        <taxon>Teleostei</taxon>
        <taxon>Ostariophysi</taxon>
        <taxon>Siluriformes</taxon>
        <taxon>Pangasiidae</taxon>
        <taxon>Pangasianodon</taxon>
    </lineage>
</organism>
<dbReference type="InterPro" id="IPR001862">
    <property type="entry name" value="MAC_perforin"/>
</dbReference>
<dbReference type="GO" id="GO:0006957">
    <property type="term" value="P:complement activation, alternative pathway"/>
    <property type="evidence" value="ECO:0007669"/>
    <property type="project" value="UniProtKB-KW"/>
</dbReference>
<dbReference type="InterPro" id="IPR036383">
    <property type="entry name" value="TSP1_rpt_sf"/>
</dbReference>
<evidence type="ECO:0000256" key="16">
    <source>
        <dbReference type="ARBA" id="ARBA00023136"/>
    </source>
</evidence>
<keyword evidence="8" id="KW-0399">Innate immunity</keyword>
<evidence type="ECO:0000256" key="5">
    <source>
        <dbReference type="ARBA" id="ARBA00022525"/>
    </source>
</evidence>
<keyword evidence="10 22" id="KW-0732">Signal</keyword>
<evidence type="ECO:0000256" key="11">
    <source>
        <dbReference type="ARBA" id="ARBA00022737"/>
    </source>
</evidence>
<dbReference type="PRINTS" id="PR01705">
    <property type="entry name" value="TSP1REPEAT"/>
</dbReference>
<dbReference type="GO" id="GO:0005576">
    <property type="term" value="C:extracellular region"/>
    <property type="evidence" value="ECO:0007669"/>
    <property type="project" value="UniProtKB-SubCell"/>
</dbReference>
<dbReference type="AlphaFoldDB" id="A0A5N5PJX3"/>
<feature type="disulfide bond" evidence="21">
    <location>
        <begin position="131"/>
        <end position="146"/>
    </location>
</feature>
<gene>
    <name evidence="24" type="ORF">PHYPO_G00189480</name>
</gene>
<evidence type="ECO:0000256" key="12">
    <source>
        <dbReference type="ARBA" id="ARBA00022852"/>
    </source>
</evidence>
<sequence>MRQFLPTSGSCVILSLLCFSQFAEAAGFFWGSSHNRTKVSSRRTRGAESLIPRDCKLKSWTSWTPCNSCTEKTVRFQYVERPSQFGGTSCVHSQWDEKLCPVQGECEPQDECGDMYACPETGRCISQHLLCNGDWDCEFGSDEDNCEDTKSPETKCVGMLSIPGAHKATQGYNALSDVFVNPVLDPKYFGGICEYIYNGEWRELTYDSFCEHLHYSDDEKYFRKPYNFLSYRMMAHSLSEGSTEDYSDAASLLNAQKTESSSNWGVNIGIMYVEAGLSGSRAETVLKNISQYDSKEVQFVRLLSTVETAQFKMRSRDLMLHEDMLQSLMELPEKYDFGAYSRFISEYGTHYVTQGIMGGILDYIVVLDKQVMARQKLETRDVSKCLGISLGISKTIDQGLSGNLTVKHESCGKTGELNREKQENTGLIKDVIGFVKGGITGPSAAQLVIRNAETYRAWGKSLKYNPAVIKFEGLPIYELVRFSTAAAQARTRLPLLKQAWEEYMQEFNPCRCAPCRNNGVPVLTRTSCSCLCKAGYDGLACEKAERKPGPIHGAWSCWSSWSSCASGTKTRRRECNNPAPEANGFPCTGNSVQTKRC</sequence>
<evidence type="ECO:0000256" key="3">
    <source>
        <dbReference type="ARBA" id="ARBA00009214"/>
    </source>
</evidence>
<dbReference type="Pfam" id="PF01823">
    <property type="entry name" value="MACPF"/>
    <property type="match status" value="1"/>
</dbReference>
<keyword evidence="11" id="KW-0677">Repeat</keyword>
<accession>A0A5N5PJX3</accession>
<dbReference type="GO" id="GO:0031640">
    <property type="term" value="P:killing of cells of another organism"/>
    <property type="evidence" value="ECO:0007669"/>
    <property type="project" value="UniProtKB-KW"/>
</dbReference>
<evidence type="ECO:0000256" key="7">
    <source>
        <dbReference type="ARBA" id="ARBA00022537"/>
    </source>
</evidence>
<reference evidence="24 25" key="1">
    <citation type="submission" date="2019-06" db="EMBL/GenBank/DDBJ databases">
        <title>A chromosome-scale genome assembly of the striped catfish, Pangasianodon hypophthalmus.</title>
        <authorList>
            <person name="Wen M."/>
            <person name="Zahm M."/>
            <person name="Roques C."/>
            <person name="Cabau C."/>
            <person name="Klopp C."/>
            <person name="Donnadieu C."/>
            <person name="Jouanno E."/>
            <person name="Avarre J.-C."/>
            <person name="Campet M."/>
            <person name="Ha T.T.T."/>
            <person name="Dugue R."/>
            <person name="Lampietro C."/>
            <person name="Louis A."/>
            <person name="Herpin A."/>
            <person name="Echchiki A."/>
            <person name="Berthelot C."/>
            <person name="Parey E."/>
            <person name="Roest-Crollius H."/>
            <person name="Braasch I."/>
            <person name="Postlethwait J."/>
            <person name="Bobe J."/>
            <person name="Montfort J."/>
            <person name="Bouchez O."/>
            <person name="Begum T."/>
            <person name="Schartl M."/>
            <person name="Guiguen Y."/>
        </authorList>
    </citation>
    <scope>NUCLEOTIDE SEQUENCE [LARGE SCALE GENOMIC DNA]</scope>
    <source>
        <strain evidence="24 25">Indonesia</strain>
        <tissue evidence="24">Blood</tissue>
    </source>
</reference>
<dbReference type="InterPro" id="IPR000742">
    <property type="entry name" value="EGF"/>
</dbReference>
<dbReference type="PROSITE" id="PS01186">
    <property type="entry name" value="EGF_2"/>
    <property type="match status" value="1"/>
</dbReference>
<evidence type="ECO:0000256" key="2">
    <source>
        <dbReference type="ARBA" id="ARBA00004613"/>
    </source>
</evidence>
<evidence type="ECO:0000256" key="19">
    <source>
        <dbReference type="ARBA" id="ARBA00023180"/>
    </source>
</evidence>
<dbReference type="PROSITE" id="PS01209">
    <property type="entry name" value="LDLRA_1"/>
    <property type="match status" value="1"/>
</dbReference>
<evidence type="ECO:0000256" key="18">
    <source>
        <dbReference type="ARBA" id="ARBA00023162"/>
    </source>
</evidence>
<evidence type="ECO:0000256" key="17">
    <source>
        <dbReference type="ARBA" id="ARBA00023157"/>
    </source>
</evidence>
<dbReference type="SUPFAM" id="SSF82895">
    <property type="entry name" value="TSP-1 type 1 repeat"/>
    <property type="match status" value="1"/>
</dbReference>
<dbReference type="EMBL" id="VFJC01000005">
    <property type="protein sequence ID" value="KAB5578996.1"/>
    <property type="molecule type" value="Genomic_DNA"/>
</dbReference>
<evidence type="ECO:0000256" key="6">
    <source>
        <dbReference type="ARBA" id="ARBA00022536"/>
    </source>
</evidence>
<dbReference type="PANTHER" id="PTHR45742:SF1">
    <property type="entry name" value="COMPLEMENT COMPONENT C8 ALPHA CHAIN"/>
    <property type="match status" value="1"/>
</dbReference>
<dbReference type="InterPro" id="IPR036055">
    <property type="entry name" value="LDL_receptor-like_sf"/>
</dbReference>
<dbReference type="PRINTS" id="PR00764">
    <property type="entry name" value="COMPLEMENTC9"/>
</dbReference>
<evidence type="ECO:0000256" key="14">
    <source>
        <dbReference type="ARBA" id="ARBA00022875"/>
    </source>
</evidence>
<feature type="disulfide bond" evidence="21">
    <location>
        <begin position="112"/>
        <end position="124"/>
    </location>
</feature>
<keyword evidence="6" id="KW-0245">EGF-like domain</keyword>
<evidence type="ECO:0000313" key="25">
    <source>
        <dbReference type="Proteomes" id="UP000327468"/>
    </source>
</evidence>
<dbReference type="SMART" id="SM00209">
    <property type="entry name" value="TSP1"/>
    <property type="match status" value="2"/>
</dbReference>
<dbReference type="Gene3D" id="2.40.128.620">
    <property type="match status" value="1"/>
</dbReference>
<dbReference type="GO" id="GO:0044218">
    <property type="term" value="C:other organism cell membrane"/>
    <property type="evidence" value="ECO:0007669"/>
    <property type="project" value="UniProtKB-KW"/>
</dbReference>
<evidence type="ECO:0000256" key="4">
    <source>
        <dbReference type="ARBA" id="ARBA00022452"/>
    </source>
</evidence>
<evidence type="ECO:0000256" key="22">
    <source>
        <dbReference type="SAM" id="SignalP"/>
    </source>
</evidence>
<name>A0A5N5PJX3_PANHP</name>
<keyword evidence="18" id="KW-0179">Complement alternate pathway</keyword>
<proteinExistence type="inferred from homology"/>
<keyword evidence="4" id="KW-1134">Transmembrane beta strand</keyword>
<dbReference type="Gene3D" id="2.20.100.10">
    <property type="entry name" value="Thrombospondin type-1 (TSP1) repeat"/>
    <property type="match status" value="1"/>
</dbReference>
<evidence type="ECO:0000256" key="15">
    <source>
        <dbReference type="ARBA" id="ARBA00023058"/>
    </source>
</evidence>
<evidence type="ECO:0000313" key="24">
    <source>
        <dbReference type="EMBL" id="KAB5578996.1"/>
    </source>
</evidence>